<dbReference type="RefSeq" id="WP_272736724.1">
    <property type="nucleotide sequence ID" value="NZ_CP116942.1"/>
</dbReference>
<dbReference type="EMBL" id="CP116942">
    <property type="protein sequence ID" value="WCO67202.1"/>
    <property type="molecule type" value="Genomic_DNA"/>
</dbReference>
<dbReference type="InterPro" id="IPR011009">
    <property type="entry name" value="Kinase-like_dom_sf"/>
</dbReference>
<evidence type="ECO:0000259" key="5">
    <source>
        <dbReference type="Pfam" id="PF03109"/>
    </source>
</evidence>
<dbReference type="PANTHER" id="PTHR43851:SF3">
    <property type="entry name" value="COENZYME Q8"/>
    <property type="match status" value="1"/>
</dbReference>
<dbReference type="KEGG" id="ima:PO878_00510"/>
<organism evidence="6 7">
    <name type="scientific">Iamia majanohamensis</name>
    <dbReference type="NCBI Taxonomy" id="467976"/>
    <lineage>
        <taxon>Bacteria</taxon>
        <taxon>Bacillati</taxon>
        <taxon>Actinomycetota</taxon>
        <taxon>Acidimicrobiia</taxon>
        <taxon>Acidimicrobiales</taxon>
        <taxon>Iamiaceae</taxon>
        <taxon>Iamia</taxon>
    </lineage>
</organism>
<dbReference type="InterPro" id="IPR004147">
    <property type="entry name" value="ABC1_dom"/>
</dbReference>
<evidence type="ECO:0000256" key="3">
    <source>
        <dbReference type="ARBA" id="ARBA00022741"/>
    </source>
</evidence>
<evidence type="ECO:0000313" key="7">
    <source>
        <dbReference type="Proteomes" id="UP001216390"/>
    </source>
</evidence>
<comment type="similarity">
    <text evidence="1">Belongs to the protein kinase superfamily. ADCK protein kinase family.</text>
</comment>
<evidence type="ECO:0000313" key="6">
    <source>
        <dbReference type="EMBL" id="WCO67202.1"/>
    </source>
</evidence>
<dbReference type="Pfam" id="PF03109">
    <property type="entry name" value="ABC1"/>
    <property type="match status" value="1"/>
</dbReference>
<keyword evidence="7" id="KW-1185">Reference proteome</keyword>
<keyword evidence="3" id="KW-0547">Nucleotide-binding</keyword>
<dbReference type="GO" id="GO:0005524">
    <property type="term" value="F:ATP binding"/>
    <property type="evidence" value="ECO:0007669"/>
    <property type="project" value="UniProtKB-KW"/>
</dbReference>
<keyword evidence="6" id="KW-0418">Kinase</keyword>
<dbReference type="PANTHER" id="PTHR43851">
    <property type="match status" value="1"/>
</dbReference>
<accession>A0AAE9YEN3</accession>
<dbReference type="AlphaFoldDB" id="A0AAE9YEN3"/>
<feature type="domain" description="ABC1 atypical kinase-like" evidence="5">
    <location>
        <begin position="127"/>
        <end position="360"/>
    </location>
</feature>
<gene>
    <name evidence="6" type="ORF">PO878_00510</name>
</gene>
<evidence type="ECO:0000256" key="2">
    <source>
        <dbReference type="ARBA" id="ARBA00022679"/>
    </source>
</evidence>
<dbReference type="InterPro" id="IPR051409">
    <property type="entry name" value="Atypical_kinase_ADCK"/>
</dbReference>
<keyword evidence="2" id="KW-0808">Transferase</keyword>
<reference evidence="6" key="1">
    <citation type="submission" date="2023-01" db="EMBL/GenBank/DDBJ databases">
        <title>The diversity of Class Acidimicrobiia in South China Sea sediment environments and the proposal of Iamia marina sp. nov., a novel species of the genus Iamia.</title>
        <authorList>
            <person name="He Y."/>
            <person name="Tian X."/>
        </authorList>
    </citation>
    <scope>NUCLEOTIDE SEQUENCE</scope>
    <source>
        <strain evidence="6">DSM 19957</strain>
    </source>
</reference>
<keyword evidence="4" id="KW-0067">ATP-binding</keyword>
<dbReference type="GO" id="GO:0016301">
    <property type="term" value="F:kinase activity"/>
    <property type="evidence" value="ECO:0007669"/>
    <property type="project" value="UniProtKB-KW"/>
</dbReference>
<dbReference type="CDD" id="cd13970">
    <property type="entry name" value="ABC1_ADCK3"/>
    <property type="match status" value="1"/>
</dbReference>
<name>A0AAE9YEN3_9ACTN</name>
<dbReference type="InterPro" id="IPR034646">
    <property type="entry name" value="ADCK3_dom"/>
</dbReference>
<proteinExistence type="inferred from homology"/>
<sequence length="496" mass="53362">MPRPARSTVAALAAAGAVGAAVLWRRRGASPAGPAPVVGGTSSLARNARLGAVGVRSSARYATHRARRTFAAAERREALDTAFQMRTAEEVAATLGDMKGALMKLGQMASYLDQGLPEPVRDALAQLRTAAPPMAPELAAGVVAEELGAEPEEVFAEWDPVPIAAASIGQVHRALTRDGRAVAVKVQYPGVAGAIESDLASAGVLFSGMGTAFRGLEPGPLVEELRARLLEELDYALEAENQALFADFYRDHPFIHVPDVVPELSTARVLTTELAVGRTFEEVVASDQATRDRAAEVIYRFVFRSLYRLQAFNGDPHPGNYLFGDDGRVTFLDFGLVKRFTDAELADFSEMVQAMAVDRDPAWFRRTIERVGLLPPGHPASDAELMEYFGHFYELVDAEGPSTVTSAYASESVRRIFDPTGPYAEIQRAANLPPAFVIIQRINLGLYAIMGELGATADWRGICEELWPFVDGPPRTALGEQEAAWAAGRAAARAPS</sequence>
<evidence type="ECO:0000256" key="1">
    <source>
        <dbReference type="ARBA" id="ARBA00009670"/>
    </source>
</evidence>
<dbReference type="SUPFAM" id="SSF56112">
    <property type="entry name" value="Protein kinase-like (PK-like)"/>
    <property type="match status" value="1"/>
</dbReference>
<protein>
    <submittedName>
        <fullName evidence="6">AarF/ABC1/UbiB kinase family protein</fullName>
    </submittedName>
</protein>
<dbReference type="Proteomes" id="UP001216390">
    <property type="component" value="Chromosome"/>
</dbReference>
<evidence type="ECO:0000256" key="4">
    <source>
        <dbReference type="ARBA" id="ARBA00022840"/>
    </source>
</evidence>